<dbReference type="InterPro" id="IPR003783">
    <property type="entry name" value="Regulatory_RecX"/>
</dbReference>
<dbReference type="Pfam" id="PF00225">
    <property type="entry name" value="Kinesin"/>
    <property type="match status" value="1"/>
</dbReference>
<feature type="region of interest" description="Disordered" evidence="8">
    <location>
        <begin position="1096"/>
        <end position="1142"/>
    </location>
</feature>
<name>A0A8K0MP44_9ROSA</name>
<dbReference type="GO" id="GO:0005524">
    <property type="term" value="F:ATP binding"/>
    <property type="evidence" value="ECO:0007669"/>
    <property type="project" value="UniProtKB-UniRule"/>
</dbReference>
<dbReference type="EMBL" id="VOIH02000002">
    <property type="protein sequence ID" value="KAF3453262.1"/>
    <property type="molecule type" value="Genomic_DNA"/>
</dbReference>
<keyword evidence="6 7" id="KW-0505">Motor protein</keyword>
<dbReference type="FunFam" id="1.10.418.10:FF:000067">
    <property type="entry name" value="kinesin-like protein KIN-14F"/>
    <property type="match status" value="1"/>
</dbReference>
<evidence type="ECO:0000313" key="12">
    <source>
        <dbReference type="Proteomes" id="UP000796880"/>
    </source>
</evidence>
<comment type="similarity">
    <text evidence="2">Belongs to the RecX family.</text>
</comment>
<proteinExistence type="inferred from homology"/>
<feature type="domain" description="Calponin-homology (CH)" evidence="9">
    <location>
        <begin position="54"/>
        <end position="175"/>
    </location>
</feature>
<dbReference type="GO" id="GO:0015630">
    <property type="term" value="C:microtubule cytoskeleton"/>
    <property type="evidence" value="ECO:0007669"/>
    <property type="project" value="TreeGrafter"/>
</dbReference>
<keyword evidence="5" id="KW-0963">Cytoplasm</keyword>
<evidence type="ECO:0000256" key="7">
    <source>
        <dbReference type="PROSITE-ProRule" id="PRU00283"/>
    </source>
</evidence>
<dbReference type="PANTHER" id="PTHR47972:SF28">
    <property type="entry name" value="KINESIN-LIKE PROTEIN KLP-3"/>
    <property type="match status" value="1"/>
</dbReference>
<dbReference type="CDD" id="cd21203">
    <property type="entry name" value="CH_AtKIN14-like"/>
    <property type="match status" value="1"/>
</dbReference>
<comment type="similarity">
    <text evidence="3">Belongs to the TRAFAC class myosin-kinesin ATPase superfamily. Kinesin family. KIN-14 subfamily.</text>
</comment>
<evidence type="ECO:0000259" key="10">
    <source>
        <dbReference type="PROSITE" id="PS50067"/>
    </source>
</evidence>
<evidence type="ECO:0000313" key="11">
    <source>
        <dbReference type="EMBL" id="KAF3453262.1"/>
    </source>
</evidence>
<evidence type="ECO:0000256" key="3">
    <source>
        <dbReference type="ARBA" id="ARBA00010899"/>
    </source>
</evidence>
<dbReference type="InterPro" id="IPR053924">
    <property type="entry name" value="RecX_HTH_2nd"/>
</dbReference>
<dbReference type="SUPFAM" id="SSF52540">
    <property type="entry name" value="P-loop containing nucleoside triphosphate hydrolases"/>
    <property type="match status" value="1"/>
</dbReference>
<dbReference type="GO" id="GO:0006282">
    <property type="term" value="P:regulation of DNA repair"/>
    <property type="evidence" value="ECO:0007669"/>
    <property type="project" value="InterPro"/>
</dbReference>
<dbReference type="Pfam" id="PF05910">
    <property type="entry name" value="DUF868"/>
    <property type="match status" value="1"/>
</dbReference>
<dbReference type="PROSITE" id="PS50021">
    <property type="entry name" value="CH"/>
    <property type="match status" value="1"/>
</dbReference>
<dbReference type="SMART" id="SM00033">
    <property type="entry name" value="CH"/>
    <property type="match status" value="1"/>
</dbReference>
<dbReference type="OrthoDB" id="3176171at2759"/>
<keyword evidence="7" id="KW-0067">ATP-binding</keyword>
<feature type="domain" description="Kinesin motor" evidence="10">
    <location>
        <begin position="435"/>
        <end position="755"/>
    </location>
</feature>
<dbReference type="Gene3D" id="1.10.418.10">
    <property type="entry name" value="Calponin-like domain"/>
    <property type="match status" value="1"/>
</dbReference>
<evidence type="ECO:0000256" key="5">
    <source>
        <dbReference type="ARBA" id="ARBA00022490"/>
    </source>
</evidence>
<dbReference type="Pfam" id="PF00307">
    <property type="entry name" value="CH"/>
    <property type="match status" value="1"/>
</dbReference>
<gene>
    <name evidence="11" type="ORF">FNV43_RR03702</name>
</gene>
<dbReference type="GO" id="GO:0003777">
    <property type="term" value="F:microtubule motor activity"/>
    <property type="evidence" value="ECO:0007669"/>
    <property type="project" value="InterPro"/>
</dbReference>
<dbReference type="SUPFAM" id="SSF47576">
    <property type="entry name" value="Calponin-homology domain, CH-domain"/>
    <property type="match status" value="1"/>
</dbReference>
<keyword evidence="7" id="KW-0547">Nucleotide-binding</keyword>
<sequence length="1743" mass="195054">MPQESGNSNSNFTSPCKNSRGLKALISQNETPYSYTDEIINDYELAHRKAEEAASRRYQAAEWLRQMDHGASGSLSKEPSEEEFCLALRNGLILCNVLNKVNPGAVLKVVENPIIAVQSIEGPAQSAIQYFENMRNFLEAVKDMKLLTFEASDLEKGGSSSKVVDCILCLKGYYEWKQAGGIGVWRYGGTVRITSFPKGSPSSLVGSESTDDSIDESESSQYEQLLEFLHLSNEVSVEESRTANILAFLFDHFGLGLLQAYLQESNGIEDMPLNAMVIDTLLCKVVKDFSALLVSQGTQLGIFLKKILKGDMGYLSKSEFVEAISRYLSQRTSLVSSDMSKFCICGGKSEVVRHIISPSSGYPELIEIQQKQLQELKASFHETKLEVQYKHSNWEEELRRLVHHIKDMEVASNSYHQVLEENRLLYNQVQDLKGTIRVYCRVRPFLPGQSNGQSTVDYIGENGNIMIVNPLKQGKDARRVFSFNKVFGTNVTQGQIYVDTQPLIRSVLDGYNVCIFAYGQTGSGKTYTMSGPDLTTEETWGVNYRALRDLFQISKKRKELVKYEVAVQMIEIYNEQVRDLLVNIRNNSQLNGLNVPDASLVTVTCTQDVLDLMRIGQKNRAVGATALNERSSRSHSVLTVHVQGKELVSGSILRGCLHLVDLAGSERVDKSEAVGERLKEAQHINRSLSALGDVISALAQKSAHVPYRNSKLTQVLQDSLGGQAKTMMFVHINPELNALGETISTLKFAERVASIELGAARSNKETGEIRELKDEILNLKLALERKEAELEHKGGFTKSTTDLQKTRAVSPFRMPRYGLSASLKPETSQRPTDDTKSSEARSCSSGKQRRSRFPSGFTEKDTMPKMPFLAEEKIASSGKPRSPSPPVRRSISTDRGAHIRSRVKGDVSDNQPIARIPFPARVPVNKSLATIPMIPSTDHHNSRVLISSQDPTSRQDNISDTLYSLQKVTTKRVHQEHEDEQFKQALNIRQGGIRKSKPESKAKAKQHQIIPVRLQKLDVVTTLLSDLEVGEKVEEAARKSDFSEPENEHVPVGSPVHGALKVKKLRQNFSKNSQNLEPRGLVQAVEPLVAGKVAENKLPNGNGNGGIRYPKEGSNTSMPEFRRSRSSPRGRPGLTRSCPRPQVKDLKLTMSLETSTFSIPIASSSSAEKVSDRAPQTTNKGVPQCAVARVYQAKLAELMLCNISVTWCKNLTSHGLNITVENPCQQNHNFTCKIDLKTWQFWGKKGLKSFEIDGQRVDIFWDFRQAKFSSAPEPCSDYYVALVSNGQVVLLLGDLKKDAYKRARSRPSLEEATLLYKRENVYGKRLFCTRAMVGEDQKEHDIVVENSLAGPGEPEMWITVDGTVAVRIMNLNWRFRGNESVMVNNVPLQIFWDVHDWLFTSPGSAQGLFIFKPGTLDLAGSSEFRHFLYAWKTEVNKSSITCLKSRDYSSSVPIRYIPKKSSKVNKLENSQPPKSSIKKQDCDFSDASALRNGIRHGGIGCETGEPKPQYKRMPATDLQFGGAEPDLVGQIDRDLGVVGHKLIEEPEQVVDELRIHQKKFREHNVLQFDKSKHDAEKLAIELLATRAFTAVELKKKLHGKNFSQDMAEAVINDFQSRGLINDSLYAEAFCRSRWSSSTWGPRRIKQALLQKGVSEVEAEKAIKLVFDDEESGGDHGSSHGLSKLSMDHLHVQASKQWLRSQDVPNETRKSRIIRWLQYRGFHWGVISLILKKLESEYPSKRTF</sequence>
<dbReference type="InterPro" id="IPR036872">
    <property type="entry name" value="CH_dom_sf"/>
</dbReference>
<feature type="region of interest" description="Disordered" evidence="8">
    <location>
        <begin position="795"/>
        <end position="903"/>
    </location>
</feature>
<dbReference type="Gene3D" id="3.40.850.10">
    <property type="entry name" value="Kinesin motor domain"/>
    <property type="match status" value="1"/>
</dbReference>
<dbReference type="PANTHER" id="PTHR47972">
    <property type="entry name" value="KINESIN-LIKE PROTEIN KLP-3"/>
    <property type="match status" value="1"/>
</dbReference>
<dbReference type="InterPro" id="IPR008586">
    <property type="entry name" value="DUF868_pln"/>
</dbReference>
<dbReference type="GO" id="GO:0007018">
    <property type="term" value="P:microtubule-based movement"/>
    <property type="evidence" value="ECO:0007669"/>
    <property type="project" value="InterPro"/>
</dbReference>
<feature type="binding site" evidence="7">
    <location>
        <begin position="519"/>
        <end position="526"/>
    </location>
    <ligand>
        <name>ATP</name>
        <dbReference type="ChEBI" id="CHEBI:30616"/>
    </ligand>
</feature>
<dbReference type="PRINTS" id="PR00380">
    <property type="entry name" value="KINESINHEAVY"/>
</dbReference>
<evidence type="ECO:0000256" key="4">
    <source>
        <dbReference type="ARBA" id="ARBA00018111"/>
    </source>
</evidence>
<evidence type="ECO:0000256" key="6">
    <source>
        <dbReference type="ARBA" id="ARBA00023175"/>
    </source>
</evidence>
<dbReference type="InterPro" id="IPR036388">
    <property type="entry name" value="WH-like_DNA-bd_sf"/>
</dbReference>
<dbReference type="InterPro" id="IPR001715">
    <property type="entry name" value="CH_dom"/>
</dbReference>
<evidence type="ECO:0000256" key="8">
    <source>
        <dbReference type="SAM" id="MobiDB-lite"/>
    </source>
</evidence>
<dbReference type="Proteomes" id="UP000796880">
    <property type="component" value="Unassembled WGS sequence"/>
</dbReference>
<dbReference type="GO" id="GO:0005737">
    <property type="term" value="C:cytoplasm"/>
    <property type="evidence" value="ECO:0007669"/>
    <property type="project" value="UniProtKB-SubCell"/>
</dbReference>
<keyword evidence="12" id="KW-1185">Reference proteome</keyword>
<dbReference type="InterPro" id="IPR027640">
    <property type="entry name" value="Kinesin-like_fam"/>
</dbReference>
<protein>
    <recommendedName>
        <fullName evidence="4">Regulatory protein RecX</fullName>
    </recommendedName>
</protein>
<dbReference type="Gene3D" id="1.10.10.10">
    <property type="entry name" value="Winged helix-like DNA-binding domain superfamily/Winged helix DNA-binding domain"/>
    <property type="match status" value="2"/>
</dbReference>
<dbReference type="HAMAP" id="MF_01114">
    <property type="entry name" value="RecX"/>
    <property type="match status" value="1"/>
</dbReference>
<dbReference type="FunFam" id="3.40.850.10:FF:000086">
    <property type="entry name" value="kinesin-like protein KIN-14F"/>
    <property type="match status" value="1"/>
</dbReference>
<dbReference type="SMART" id="SM00129">
    <property type="entry name" value="KISc"/>
    <property type="match status" value="1"/>
</dbReference>
<accession>A0A8K0MP44</accession>
<dbReference type="InterPro" id="IPR001752">
    <property type="entry name" value="Kinesin_motor_dom"/>
</dbReference>
<dbReference type="InterPro" id="IPR027417">
    <property type="entry name" value="P-loop_NTPase"/>
</dbReference>
<dbReference type="InterPro" id="IPR036961">
    <property type="entry name" value="Kinesin_motor_dom_sf"/>
</dbReference>
<comment type="caution">
    <text evidence="11">The sequence shown here is derived from an EMBL/GenBank/DDBJ whole genome shotgun (WGS) entry which is preliminary data.</text>
</comment>
<evidence type="ECO:0000256" key="2">
    <source>
        <dbReference type="ARBA" id="ARBA00009695"/>
    </source>
</evidence>
<feature type="compositionally biased region" description="Basic and acidic residues" evidence="8">
    <location>
        <begin position="891"/>
        <end position="903"/>
    </location>
</feature>
<dbReference type="Pfam" id="PF02631">
    <property type="entry name" value="RecX_HTH2"/>
    <property type="match status" value="1"/>
</dbReference>
<comment type="subcellular location">
    <subcellularLocation>
        <location evidence="1">Cytoplasm</location>
    </subcellularLocation>
</comment>
<dbReference type="PROSITE" id="PS50067">
    <property type="entry name" value="KINESIN_MOTOR_2"/>
    <property type="match status" value="1"/>
</dbReference>
<reference evidence="11" key="1">
    <citation type="submission" date="2020-03" db="EMBL/GenBank/DDBJ databases">
        <title>A high-quality chromosome-level genome assembly of a woody plant with both climbing and erect habits, Rhamnella rubrinervis.</title>
        <authorList>
            <person name="Lu Z."/>
            <person name="Yang Y."/>
            <person name="Zhu X."/>
            <person name="Sun Y."/>
        </authorList>
    </citation>
    <scope>NUCLEOTIDE SEQUENCE</scope>
    <source>
        <strain evidence="11">BYM</strain>
        <tissue evidence="11">Leaf</tissue>
    </source>
</reference>
<dbReference type="GO" id="GO:0008017">
    <property type="term" value="F:microtubule binding"/>
    <property type="evidence" value="ECO:0007669"/>
    <property type="project" value="InterPro"/>
</dbReference>
<organism evidence="11 12">
    <name type="scientific">Rhamnella rubrinervis</name>
    <dbReference type="NCBI Taxonomy" id="2594499"/>
    <lineage>
        <taxon>Eukaryota</taxon>
        <taxon>Viridiplantae</taxon>
        <taxon>Streptophyta</taxon>
        <taxon>Embryophyta</taxon>
        <taxon>Tracheophyta</taxon>
        <taxon>Spermatophyta</taxon>
        <taxon>Magnoliopsida</taxon>
        <taxon>eudicotyledons</taxon>
        <taxon>Gunneridae</taxon>
        <taxon>Pentapetalae</taxon>
        <taxon>rosids</taxon>
        <taxon>fabids</taxon>
        <taxon>Rosales</taxon>
        <taxon>Rhamnaceae</taxon>
        <taxon>rhamnoid group</taxon>
        <taxon>Rhamneae</taxon>
        <taxon>Rhamnella</taxon>
    </lineage>
</organism>
<evidence type="ECO:0000256" key="1">
    <source>
        <dbReference type="ARBA" id="ARBA00004496"/>
    </source>
</evidence>
<evidence type="ECO:0000259" key="9">
    <source>
        <dbReference type="PROSITE" id="PS50021"/>
    </source>
</evidence>